<dbReference type="GO" id="GO:0030572">
    <property type="term" value="F:phosphatidyltransferase activity"/>
    <property type="evidence" value="ECO:0007669"/>
    <property type="project" value="UniProtKB-ARBA"/>
</dbReference>
<sequence>MMQFVDIVTMTNNVIPFVQSASYPIRPGNLVRPLIDGEPAFRRICETIEAAQKSVWVTVTFMWGDFEMPDGRGGTFDVLDRAAARGIDVRVIFWRPEAKTEGLRRNAFWGSPAHIDLLNGRRSGVKIRWDCAHPGFCQHQKSWLMDAGIRNETAFVGGINLNPHSMVTPGHNGEGHNHDVYVELAGPSVVDVHHNFVQRWNEASERLAENGRWGTGSEATLQFPTQVSSARGSAVVQIQRTIHQGCYLDGQATPEGISYDIASGEQSNFDQYCAAINAARGSIYMENQYVDVPEIVDCLHRALTRGVDVVLLMPAEPDVGLPIPPERQTFLKARAELGTFEGFMLAGIAGIGVDGRRKSIYVHAKLMLIDDEWATVGSCNLHRFSLFGNSEMNVAFSEPHTVRALRCELLREHLDQDTSDISDRDALQLFRKIARENRRKYEVGDHAWEGLAFELDPGKYVG</sequence>
<keyword evidence="3" id="KW-1185">Reference proteome</keyword>
<feature type="domain" description="PLD phosphodiesterase" evidence="1">
    <location>
        <begin position="139"/>
        <end position="165"/>
    </location>
</feature>
<name>A0AAP2DYX8_9BACT</name>
<comment type="caution">
    <text evidence="2">The sequence shown here is derived from an EMBL/GenBank/DDBJ whole genome shotgun (WGS) entry which is preliminary data.</text>
</comment>
<dbReference type="InterPro" id="IPR025202">
    <property type="entry name" value="PLD-like_dom"/>
</dbReference>
<dbReference type="GO" id="GO:0032049">
    <property type="term" value="P:cardiolipin biosynthetic process"/>
    <property type="evidence" value="ECO:0007669"/>
    <property type="project" value="UniProtKB-ARBA"/>
</dbReference>
<reference evidence="2 3" key="1">
    <citation type="submission" date="2021-05" db="EMBL/GenBank/DDBJ databases">
        <title>A Polyphasic approach of four new species of the genus Ohtaekwangia: Ohtaekwangia histidinii sp. nov., Ohtaekwangia cretensis sp. nov., Ohtaekwangia indiensis sp. nov., Ohtaekwangia reichenbachii sp. nov. from diverse environment.</title>
        <authorList>
            <person name="Octaviana S."/>
        </authorList>
    </citation>
    <scope>NUCLEOTIDE SEQUENCE [LARGE SCALE GENOMIC DNA]</scope>
    <source>
        <strain evidence="2 3">PWU5</strain>
    </source>
</reference>
<dbReference type="PANTHER" id="PTHR21248:SF22">
    <property type="entry name" value="PHOSPHOLIPASE D"/>
    <property type="match status" value="1"/>
</dbReference>
<dbReference type="RefSeq" id="WP_254084207.1">
    <property type="nucleotide sequence ID" value="NZ_JAHESE010000007.1"/>
</dbReference>
<feature type="domain" description="PLD phosphodiesterase" evidence="1">
    <location>
        <begin position="358"/>
        <end position="385"/>
    </location>
</feature>
<dbReference type="Gene3D" id="3.30.870.10">
    <property type="entry name" value="Endonuclease Chain A"/>
    <property type="match status" value="2"/>
</dbReference>
<dbReference type="Proteomes" id="UP001319080">
    <property type="component" value="Unassembled WGS sequence"/>
</dbReference>
<protein>
    <submittedName>
        <fullName evidence="2">Phosphatidylserine/phosphatidylglycerophosphate/ cardiolipin synthase family protein</fullName>
    </submittedName>
</protein>
<evidence type="ECO:0000313" key="3">
    <source>
        <dbReference type="Proteomes" id="UP001319080"/>
    </source>
</evidence>
<dbReference type="PANTHER" id="PTHR21248">
    <property type="entry name" value="CARDIOLIPIN SYNTHASE"/>
    <property type="match status" value="1"/>
</dbReference>
<dbReference type="SUPFAM" id="SSF56024">
    <property type="entry name" value="Phospholipase D/nuclease"/>
    <property type="match status" value="2"/>
</dbReference>
<proteinExistence type="predicted"/>
<accession>A0AAP2DYX8</accession>
<dbReference type="SMART" id="SM00155">
    <property type="entry name" value="PLDc"/>
    <property type="match status" value="2"/>
</dbReference>
<dbReference type="PROSITE" id="PS50035">
    <property type="entry name" value="PLD"/>
    <property type="match status" value="2"/>
</dbReference>
<evidence type="ECO:0000313" key="2">
    <source>
        <dbReference type="EMBL" id="MBT1708617.1"/>
    </source>
</evidence>
<dbReference type="Pfam" id="PF13091">
    <property type="entry name" value="PLDc_2"/>
    <property type="match status" value="2"/>
</dbReference>
<evidence type="ECO:0000259" key="1">
    <source>
        <dbReference type="PROSITE" id="PS50035"/>
    </source>
</evidence>
<dbReference type="InterPro" id="IPR001736">
    <property type="entry name" value="PLipase_D/transphosphatidylase"/>
</dbReference>
<organism evidence="2 3">
    <name type="scientific">Dawidia cretensis</name>
    <dbReference type="NCBI Taxonomy" id="2782350"/>
    <lineage>
        <taxon>Bacteria</taxon>
        <taxon>Pseudomonadati</taxon>
        <taxon>Bacteroidota</taxon>
        <taxon>Cytophagia</taxon>
        <taxon>Cytophagales</taxon>
        <taxon>Chryseotaleaceae</taxon>
        <taxon>Dawidia</taxon>
    </lineage>
</organism>
<dbReference type="AlphaFoldDB" id="A0AAP2DYX8"/>
<gene>
    <name evidence="2" type="ORF">KK062_10300</name>
</gene>
<dbReference type="EMBL" id="JAHESE010000007">
    <property type="protein sequence ID" value="MBT1708617.1"/>
    <property type="molecule type" value="Genomic_DNA"/>
</dbReference>